<keyword evidence="2" id="KW-1185">Reference proteome</keyword>
<reference evidence="1 2" key="1">
    <citation type="submission" date="2016-11" db="EMBL/GenBank/DDBJ databases">
        <title>Complete genome sequence of Sulfitobacter sp. AM1-D1, a toxic bacteria associated with marine dinoflagellate Alexandrium minutum in East China Sea.</title>
        <authorList>
            <person name="Yang Q."/>
            <person name="Zhang X."/>
            <person name="Tian X."/>
        </authorList>
    </citation>
    <scope>NUCLEOTIDE SEQUENCE [LARGE SCALE GENOMIC DNA]</scope>
    <source>
        <strain evidence="1 2">AM1-D1</strain>
    </source>
</reference>
<dbReference type="EMBL" id="CP018076">
    <property type="protein sequence ID" value="APE44207.1"/>
    <property type="molecule type" value="Genomic_DNA"/>
</dbReference>
<name>A0A1J0WIQ0_9RHOB</name>
<dbReference type="Proteomes" id="UP000181897">
    <property type="component" value="Chromosome"/>
</dbReference>
<dbReference type="RefSeq" id="WP_071972548.1">
    <property type="nucleotide sequence ID" value="NZ_CP018076.1"/>
</dbReference>
<dbReference type="AlphaFoldDB" id="A0A1J0WIQ0"/>
<evidence type="ECO:0000313" key="2">
    <source>
        <dbReference type="Proteomes" id="UP000181897"/>
    </source>
</evidence>
<sequence>MKVTYFYATPDDLRGVLTAVESIAALGYAVHPDRSAARVETYDRATDIPDLLSLFPGYFVQELYLLPPGTAVAAVPFEHVTGIRYRLTPREVSSAVIMQLGGEHPDGALIRSRFWQHGSDAMVQRIGRTLRQQMRRDFQDVGEAKVGRQAMAQLREGRRLTFDAKAPPEGYLRAG</sequence>
<protein>
    <submittedName>
        <fullName evidence="1">Uncharacterized protein</fullName>
    </submittedName>
</protein>
<dbReference type="STRING" id="1917485.BOO69_12965"/>
<evidence type="ECO:0000313" key="1">
    <source>
        <dbReference type="EMBL" id="APE44207.1"/>
    </source>
</evidence>
<dbReference type="OrthoDB" id="7848249at2"/>
<proteinExistence type="predicted"/>
<dbReference type="KEGG" id="suam:BOO69_12965"/>
<accession>A0A1J0WIQ0</accession>
<gene>
    <name evidence="1" type="ORF">BOO69_12965</name>
</gene>
<organism evidence="1 2">
    <name type="scientific">Sulfitobacter alexandrii</name>
    <dbReference type="NCBI Taxonomy" id="1917485"/>
    <lineage>
        <taxon>Bacteria</taxon>
        <taxon>Pseudomonadati</taxon>
        <taxon>Pseudomonadota</taxon>
        <taxon>Alphaproteobacteria</taxon>
        <taxon>Rhodobacterales</taxon>
        <taxon>Roseobacteraceae</taxon>
        <taxon>Sulfitobacter</taxon>
    </lineage>
</organism>